<reference evidence="7 9" key="1">
    <citation type="submission" date="2022-04" db="EMBL/GenBank/DDBJ databases">
        <title>Chromosome-level reference genomes for two strains of Caenorhabditis briggsae: an improved platform for comparative genomics.</title>
        <authorList>
            <person name="Stevens L."/>
            <person name="Andersen E."/>
        </authorList>
    </citation>
    <scope>NUCLEOTIDE SEQUENCE [LARGE SCALE GENOMIC DNA]</scope>
    <source>
        <strain evidence="7">VX34</strain>
        <tissue evidence="7">Whole-organism</tissue>
    </source>
</reference>
<dbReference type="InterPro" id="IPR036322">
    <property type="entry name" value="WD40_repeat_dom_sf"/>
</dbReference>
<comment type="subcellular location">
    <subcellularLocation>
        <location evidence="1">Nucleus</location>
    </subcellularLocation>
</comment>
<dbReference type="GO" id="GO:0005634">
    <property type="term" value="C:nucleus"/>
    <property type="evidence" value="ECO:0007669"/>
    <property type="project" value="UniProtKB-SubCell"/>
</dbReference>
<dbReference type="Proteomes" id="UP000827892">
    <property type="component" value="Chromosome IV"/>
</dbReference>
<dbReference type="PANTHER" id="PTHR19861">
    <property type="entry name" value="WD40 REPEAT PROTEIN SWD2"/>
    <property type="match status" value="1"/>
</dbReference>
<evidence type="ECO:0000313" key="9">
    <source>
        <dbReference type="Proteomes" id="UP000829354"/>
    </source>
</evidence>
<keyword evidence="4" id="KW-0539">Nucleus</keyword>
<dbReference type="PANTHER" id="PTHR19861:SF4">
    <property type="entry name" value="WD_REPEATS_REGION DOMAIN-CONTAINING PROTEIN"/>
    <property type="match status" value="1"/>
</dbReference>
<dbReference type="SMART" id="SM00320">
    <property type="entry name" value="WD40"/>
    <property type="match status" value="5"/>
</dbReference>
<dbReference type="Pfam" id="PF12894">
    <property type="entry name" value="ANAPC4_WD40"/>
    <property type="match status" value="1"/>
</dbReference>
<sequence>MNNGTEMCPMELAAYQALRPAKRFTDSRNVLLDLAHSGDGSSLMVSATDVILFYDLKDGSKEKPIECKKYGVDLLEYTTDDTCAHSDTKGGLIRLLNITKNTYIRYLPGHTKRICGIKSNPQQREKFISSSEDGDVRMFDSRTYDNYGLLHSGHPALIAFDPDGIIFATATKSETIRLFDVRSFDLGPFSVFRIMKNDDDEWTNIEFTPCGKFILVSTKGAGVKWIDAYTGKLVHNFCDHKNPRNVSLRATVTPDSDYVMVGSADRSIYIYNTESGNVAGKLYTPYPEPSHILDFNPKLFLMTSLRREVLIWTPDSDYLFGRLPER</sequence>
<name>A0AAE9D6Z9_CAEBR</name>
<dbReference type="SUPFAM" id="SSF50978">
    <property type="entry name" value="WD40 repeat-like"/>
    <property type="match status" value="1"/>
</dbReference>
<evidence type="ECO:0000256" key="3">
    <source>
        <dbReference type="ARBA" id="ARBA00022737"/>
    </source>
</evidence>
<dbReference type="KEGG" id="cbr:CBG_17670"/>
<dbReference type="Pfam" id="PF00400">
    <property type="entry name" value="WD40"/>
    <property type="match status" value="1"/>
</dbReference>
<evidence type="ECO:0000313" key="6">
    <source>
        <dbReference type="EMBL" id="ULT96833.1"/>
    </source>
</evidence>
<dbReference type="FunFam" id="2.130.10.10:FF:001329">
    <property type="entry name" value="Set1 WD40 repeat protein"/>
    <property type="match status" value="1"/>
</dbReference>
<keyword evidence="3" id="KW-0677">Repeat</keyword>
<keyword evidence="2" id="KW-0853">WD repeat</keyword>
<dbReference type="OMA" id="FRIMKND"/>
<evidence type="ECO:0000256" key="4">
    <source>
        <dbReference type="ARBA" id="ARBA00023242"/>
    </source>
</evidence>
<dbReference type="InterPro" id="IPR015943">
    <property type="entry name" value="WD40/YVTN_repeat-like_dom_sf"/>
</dbReference>
<dbReference type="InterPro" id="IPR037867">
    <property type="entry name" value="Swd2/WDR82"/>
</dbReference>
<dbReference type="AlphaFoldDB" id="A0AAE9D6Z9"/>
<proteinExistence type="predicted"/>
<keyword evidence="9" id="KW-1185">Reference proteome</keyword>
<dbReference type="Proteomes" id="UP000829354">
    <property type="component" value="Chromosome IV"/>
</dbReference>
<dbReference type="Gene3D" id="2.130.10.10">
    <property type="entry name" value="YVTN repeat-like/Quinoprotein amine dehydrogenase"/>
    <property type="match status" value="1"/>
</dbReference>
<dbReference type="EMBL" id="CP090894">
    <property type="protein sequence ID" value="ULT96833.1"/>
    <property type="molecule type" value="Genomic_DNA"/>
</dbReference>
<dbReference type="InterPro" id="IPR001680">
    <property type="entry name" value="WD40_rpt"/>
</dbReference>
<evidence type="ECO:0000313" key="7">
    <source>
        <dbReference type="EMBL" id="UMM30004.1"/>
    </source>
</evidence>
<accession>A0AAE9D6Z9</accession>
<evidence type="ECO:0000256" key="1">
    <source>
        <dbReference type="ARBA" id="ARBA00004123"/>
    </source>
</evidence>
<feature type="domain" description="Anaphase-promoting complex subunit 4-like WD40" evidence="5">
    <location>
        <begin position="191"/>
        <end position="241"/>
    </location>
</feature>
<gene>
    <name evidence="6" type="ORF">L3Y34_004984</name>
    <name evidence="7" type="ORF">L5515_012077</name>
</gene>
<dbReference type="EMBL" id="CP092623">
    <property type="protein sequence ID" value="UMM30004.1"/>
    <property type="molecule type" value="Genomic_DNA"/>
</dbReference>
<dbReference type="InterPro" id="IPR024977">
    <property type="entry name" value="Apc4-like_WD40_dom"/>
</dbReference>
<evidence type="ECO:0000259" key="5">
    <source>
        <dbReference type="Pfam" id="PF12894"/>
    </source>
</evidence>
<reference evidence="6 8" key="2">
    <citation type="submission" date="2022-05" db="EMBL/GenBank/DDBJ databases">
        <title>Chromosome-level reference genomes for two strains of Caenorhabditis briggsae: an improved platform for comparative genomics.</title>
        <authorList>
            <person name="Stevens L."/>
            <person name="Andersen E.C."/>
        </authorList>
    </citation>
    <scope>NUCLEOTIDE SEQUENCE [LARGE SCALE GENOMIC DNA]</scope>
    <source>
        <strain evidence="6">QX1410_ONT</strain>
        <tissue evidence="6">Whole-organism</tissue>
    </source>
</reference>
<evidence type="ECO:0000313" key="8">
    <source>
        <dbReference type="Proteomes" id="UP000827892"/>
    </source>
</evidence>
<protein>
    <recommendedName>
        <fullName evidence="5">Anaphase-promoting complex subunit 4-like WD40 domain-containing protein</fullName>
    </recommendedName>
</protein>
<evidence type="ECO:0000256" key="2">
    <source>
        <dbReference type="ARBA" id="ARBA00022574"/>
    </source>
</evidence>
<organism evidence="6 8">
    <name type="scientific">Caenorhabditis briggsae</name>
    <dbReference type="NCBI Taxonomy" id="6238"/>
    <lineage>
        <taxon>Eukaryota</taxon>
        <taxon>Metazoa</taxon>
        <taxon>Ecdysozoa</taxon>
        <taxon>Nematoda</taxon>
        <taxon>Chromadorea</taxon>
        <taxon>Rhabditida</taxon>
        <taxon>Rhabditina</taxon>
        <taxon>Rhabditomorpha</taxon>
        <taxon>Rhabditoidea</taxon>
        <taxon>Rhabditidae</taxon>
        <taxon>Peloderinae</taxon>
        <taxon>Caenorhabditis</taxon>
    </lineage>
</organism>